<dbReference type="SUPFAM" id="SSF52540">
    <property type="entry name" value="P-loop containing nucleoside triphosphate hydrolases"/>
    <property type="match status" value="1"/>
</dbReference>
<dbReference type="InterPro" id="IPR003593">
    <property type="entry name" value="AAA+_ATPase"/>
</dbReference>
<evidence type="ECO:0000256" key="2">
    <source>
        <dbReference type="ARBA" id="ARBA00022448"/>
    </source>
</evidence>
<evidence type="ECO:0000256" key="1">
    <source>
        <dbReference type="ARBA" id="ARBA00004202"/>
    </source>
</evidence>
<sequence length="212" mass="23246">MFEIQNLKYEEVLDIPQLSIGEGITVIVGASGSGKTTLLRLLNKSISPTAGSIQYKGTELSQLSSVKLRREVLMLSQQPAIFKGDLRHNLEIGFKFQQRPLPTEAEMLDMLERVHLNKALDTPVDRLSGGEKQRLAIGRVFLLKPEVYLLDEPSSALDDATEESVISLVVEQARKGGQSIVMVTHSKAVAAQFADEIIEFDAGRAQVRGATS</sequence>
<organism evidence="6 7">
    <name type="scientific">Acidaminobacter hydrogenoformans DSM 2784</name>
    <dbReference type="NCBI Taxonomy" id="1120920"/>
    <lineage>
        <taxon>Bacteria</taxon>
        <taxon>Bacillati</taxon>
        <taxon>Bacillota</taxon>
        <taxon>Clostridia</taxon>
        <taxon>Peptostreptococcales</taxon>
        <taxon>Acidaminobacteraceae</taxon>
        <taxon>Acidaminobacter</taxon>
    </lineage>
</organism>
<evidence type="ECO:0000259" key="5">
    <source>
        <dbReference type="PROSITE" id="PS50893"/>
    </source>
</evidence>
<dbReference type="GO" id="GO:0022857">
    <property type="term" value="F:transmembrane transporter activity"/>
    <property type="evidence" value="ECO:0007669"/>
    <property type="project" value="UniProtKB-ARBA"/>
</dbReference>
<dbReference type="OrthoDB" id="9785080at2"/>
<dbReference type="GO" id="GO:0005886">
    <property type="term" value="C:plasma membrane"/>
    <property type="evidence" value="ECO:0007669"/>
    <property type="project" value="UniProtKB-SubCell"/>
</dbReference>
<dbReference type="EMBL" id="FMWL01000005">
    <property type="protein sequence ID" value="SCZ78586.1"/>
    <property type="molecule type" value="Genomic_DNA"/>
</dbReference>
<protein>
    <submittedName>
        <fullName evidence="6">Putative ABC transport system ATP-binding protein</fullName>
    </submittedName>
</protein>
<feature type="domain" description="ABC transporter" evidence="5">
    <location>
        <begin position="2"/>
        <end position="212"/>
    </location>
</feature>
<dbReference type="Gene3D" id="3.40.50.300">
    <property type="entry name" value="P-loop containing nucleotide triphosphate hydrolases"/>
    <property type="match status" value="1"/>
</dbReference>
<evidence type="ECO:0000313" key="6">
    <source>
        <dbReference type="EMBL" id="SCZ78586.1"/>
    </source>
</evidence>
<evidence type="ECO:0000256" key="3">
    <source>
        <dbReference type="ARBA" id="ARBA00022741"/>
    </source>
</evidence>
<dbReference type="InterPro" id="IPR027417">
    <property type="entry name" value="P-loop_NTPase"/>
</dbReference>
<dbReference type="CDD" id="cd03225">
    <property type="entry name" value="ABC_cobalt_CbiO_domain1"/>
    <property type="match status" value="1"/>
</dbReference>
<evidence type="ECO:0000313" key="7">
    <source>
        <dbReference type="Proteomes" id="UP000199208"/>
    </source>
</evidence>
<dbReference type="STRING" id="1120920.SAMN03080599_01320"/>
<dbReference type="InterPro" id="IPR003439">
    <property type="entry name" value="ABC_transporter-like_ATP-bd"/>
</dbReference>
<dbReference type="PANTHER" id="PTHR43423">
    <property type="entry name" value="ABC TRANSPORTER I FAMILY MEMBER 17"/>
    <property type="match status" value="1"/>
</dbReference>
<dbReference type="PROSITE" id="PS00211">
    <property type="entry name" value="ABC_TRANSPORTER_1"/>
    <property type="match status" value="1"/>
</dbReference>
<comment type="subcellular location">
    <subcellularLocation>
        <location evidence="1">Cell membrane</location>
        <topology evidence="1">Peripheral membrane protein</topology>
    </subcellularLocation>
</comment>
<keyword evidence="7" id="KW-1185">Reference proteome</keyword>
<dbReference type="PANTHER" id="PTHR43423:SF1">
    <property type="entry name" value="ABC TRANSPORTER I FAMILY MEMBER 17"/>
    <property type="match status" value="1"/>
</dbReference>
<keyword evidence="3" id="KW-0547">Nucleotide-binding</keyword>
<keyword evidence="2" id="KW-0813">Transport</keyword>
<dbReference type="PROSITE" id="PS50893">
    <property type="entry name" value="ABC_TRANSPORTER_2"/>
    <property type="match status" value="1"/>
</dbReference>
<dbReference type="Proteomes" id="UP000199208">
    <property type="component" value="Unassembled WGS sequence"/>
</dbReference>
<dbReference type="RefSeq" id="WP_092590109.1">
    <property type="nucleotide sequence ID" value="NZ_FMWL01000005.1"/>
</dbReference>
<dbReference type="InterPro" id="IPR015856">
    <property type="entry name" value="ABC_transpr_CbiO/EcfA_su"/>
</dbReference>
<dbReference type="AlphaFoldDB" id="A0A1G5RX52"/>
<dbReference type="InterPro" id="IPR017871">
    <property type="entry name" value="ABC_transporter-like_CS"/>
</dbReference>
<proteinExistence type="predicted"/>
<evidence type="ECO:0000256" key="4">
    <source>
        <dbReference type="ARBA" id="ARBA00022840"/>
    </source>
</evidence>
<dbReference type="GO" id="GO:0016887">
    <property type="term" value="F:ATP hydrolysis activity"/>
    <property type="evidence" value="ECO:0007669"/>
    <property type="project" value="InterPro"/>
</dbReference>
<accession>A0A1G5RX52</accession>
<reference evidence="6 7" key="1">
    <citation type="submission" date="2016-10" db="EMBL/GenBank/DDBJ databases">
        <authorList>
            <person name="de Groot N.N."/>
        </authorList>
    </citation>
    <scope>NUCLEOTIDE SEQUENCE [LARGE SCALE GENOMIC DNA]</scope>
    <source>
        <strain evidence="6 7">DSM 2784</strain>
    </source>
</reference>
<name>A0A1G5RX52_9FIRM</name>
<keyword evidence="4 6" id="KW-0067">ATP-binding</keyword>
<gene>
    <name evidence="6" type="ORF">SAMN03080599_01320</name>
</gene>
<dbReference type="GO" id="GO:0005524">
    <property type="term" value="F:ATP binding"/>
    <property type="evidence" value="ECO:0007669"/>
    <property type="project" value="UniProtKB-KW"/>
</dbReference>
<dbReference type="Pfam" id="PF00005">
    <property type="entry name" value="ABC_tran"/>
    <property type="match status" value="1"/>
</dbReference>
<dbReference type="SMART" id="SM00382">
    <property type="entry name" value="AAA"/>
    <property type="match status" value="1"/>
</dbReference>